<accession>A0A2P6VL71</accession>
<dbReference type="PANTHER" id="PTHR13325">
    <property type="entry name" value="PROTEASE M50 MEMBRANE-BOUND TRANSCRIPTION FACTOR SITE 2 PROTEASE"/>
    <property type="match status" value="1"/>
</dbReference>
<feature type="transmembrane region" description="Helical" evidence="7">
    <location>
        <begin position="76"/>
        <end position="95"/>
    </location>
</feature>
<evidence type="ECO:0000256" key="6">
    <source>
        <dbReference type="SAM" id="MobiDB-lite"/>
    </source>
</evidence>
<feature type="transmembrane region" description="Helical" evidence="7">
    <location>
        <begin position="249"/>
        <end position="270"/>
    </location>
</feature>
<evidence type="ECO:0000313" key="9">
    <source>
        <dbReference type="EMBL" id="PSC74852.1"/>
    </source>
</evidence>
<reference evidence="9 10" key="1">
    <citation type="journal article" date="2018" name="Plant J.">
        <title>Genome sequences of Chlorella sorokiniana UTEX 1602 and Micractinium conductrix SAG 241.80: implications to maltose excretion by a green alga.</title>
        <authorList>
            <person name="Arriola M.B."/>
            <person name="Velmurugan N."/>
            <person name="Zhang Y."/>
            <person name="Plunkett M.H."/>
            <person name="Hondzo H."/>
            <person name="Barney B.M."/>
        </authorList>
    </citation>
    <scope>NUCLEOTIDE SEQUENCE [LARGE SCALE GENOMIC DNA]</scope>
    <source>
        <strain evidence="9 10">SAG 241.80</strain>
    </source>
</reference>
<evidence type="ECO:0000256" key="3">
    <source>
        <dbReference type="ARBA" id="ARBA00022989"/>
    </source>
</evidence>
<evidence type="ECO:0000256" key="1">
    <source>
        <dbReference type="ARBA" id="ARBA00004127"/>
    </source>
</evidence>
<feature type="transmembrane region" description="Helical" evidence="7">
    <location>
        <begin position="115"/>
        <end position="135"/>
    </location>
</feature>
<feature type="transmembrane region" description="Helical" evidence="7">
    <location>
        <begin position="35"/>
        <end position="56"/>
    </location>
</feature>
<feature type="compositionally biased region" description="Low complexity" evidence="6">
    <location>
        <begin position="231"/>
        <end position="242"/>
    </location>
</feature>
<dbReference type="InterPro" id="IPR001193">
    <property type="entry name" value="MBTPS2"/>
</dbReference>
<evidence type="ECO:0000259" key="8">
    <source>
        <dbReference type="Pfam" id="PF02163"/>
    </source>
</evidence>
<keyword evidence="9" id="KW-0378">Hydrolase</keyword>
<dbReference type="InterPro" id="IPR008915">
    <property type="entry name" value="Peptidase_M50"/>
</dbReference>
<dbReference type="STRING" id="554055.A0A2P6VL71"/>
<evidence type="ECO:0000256" key="7">
    <source>
        <dbReference type="SAM" id="Phobius"/>
    </source>
</evidence>
<keyword evidence="4 7" id="KW-0472">Membrane</keyword>
<feature type="domain" description="Peptidase M50" evidence="8">
    <location>
        <begin position="92"/>
        <end position="173"/>
    </location>
</feature>
<dbReference type="Proteomes" id="UP000239649">
    <property type="component" value="Unassembled WGS sequence"/>
</dbReference>
<dbReference type="OrthoDB" id="7694678at2759"/>
<feature type="transmembrane region" description="Helical" evidence="7">
    <location>
        <begin position="182"/>
        <end position="204"/>
    </location>
</feature>
<evidence type="ECO:0000256" key="4">
    <source>
        <dbReference type="ARBA" id="ARBA00023136"/>
    </source>
</evidence>
<dbReference type="GO" id="GO:1905897">
    <property type="term" value="P:regulation of response to endoplasmic reticulum stress"/>
    <property type="evidence" value="ECO:0007669"/>
    <property type="project" value="TreeGrafter"/>
</dbReference>
<dbReference type="PANTHER" id="PTHR13325:SF3">
    <property type="entry name" value="MEMBRANE-BOUND TRANSCRIPTION FACTOR SITE-2 PROTEASE"/>
    <property type="match status" value="1"/>
</dbReference>
<dbReference type="GO" id="GO:0012505">
    <property type="term" value="C:endomembrane system"/>
    <property type="evidence" value="ECO:0007669"/>
    <property type="project" value="UniProtKB-SubCell"/>
</dbReference>
<keyword evidence="10" id="KW-1185">Reference proteome</keyword>
<sequence length="273" mass="28534">MHMTRLTHSLCCLLNRLLSGLTSRQKRSLQRWFDVGAAAGLAAGAPSVLLLLAELVALGGPRPAAAEQQVAPRLQLALPGVTLPASHALPLWLALAASLVVHEAGHALAAAAEGVHVRGAGLSLALLVPAAFVRLDDADLAALGRRGMLRVAAAGAWHNLVLCLGCWGALCVLPALRMLQLLLGYTASLSAALALLNMAPVHWLDGQHFLQALLLRPRRPPKELPEHARQGSSDGSSGSSMVPSGRAAAVQWTLHAGTALYAAVVLLHLLRAR</sequence>
<dbReference type="GO" id="GO:0016020">
    <property type="term" value="C:membrane"/>
    <property type="evidence" value="ECO:0007669"/>
    <property type="project" value="InterPro"/>
</dbReference>
<proteinExistence type="predicted"/>
<feature type="region of interest" description="Disordered" evidence="6">
    <location>
        <begin position="221"/>
        <end position="242"/>
    </location>
</feature>
<name>A0A2P6VL71_9CHLO</name>
<dbReference type="GO" id="GO:0005737">
    <property type="term" value="C:cytoplasm"/>
    <property type="evidence" value="ECO:0007669"/>
    <property type="project" value="TreeGrafter"/>
</dbReference>
<gene>
    <name evidence="9" type="ORF">C2E20_1945</name>
</gene>
<dbReference type="EMBL" id="LHPF02000003">
    <property type="protein sequence ID" value="PSC74852.1"/>
    <property type="molecule type" value="Genomic_DNA"/>
</dbReference>
<comment type="subcellular location">
    <subcellularLocation>
        <location evidence="1">Endomembrane system</location>
        <topology evidence="1">Multi-pass membrane protein</topology>
    </subcellularLocation>
</comment>
<evidence type="ECO:0000256" key="2">
    <source>
        <dbReference type="ARBA" id="ARBA00022692"/>
    </source>
</evidence>
<protein>
    <recommendedName>
        <fullName evidence="5">Endopeptidase S2P</fullName>
    </recommendedName>
</protein>
<feature type="transmembrane region" description="Helical" evidence="7">
    <location>
        <begin position="156"/>
        <end position="176"/>
    </location>
</feature>
<organism evidence="9 10">
    <name type="scientific">Micractinium conductrix</name>
    <dbReference type="NCBI Taxonomy" id="554055"/>
    <lineage>
        <taxon>Eukaryota</taxon>
        <taxon>Viridiplantae</taxon>
        <taxon>Chlorophyta</taxon>
        <taxon>core chlorophytes</taxon>
        <taxon>Trebouxiophyceae</taxon>
        <taxon>Chlorellales</taxon>
        <taxon>Chlorellaceae</taxon>
        <taxon>Chlorella clade</taxon>
        <taxon>Micractinium</taxon>
    </lineage>
</organism>
<evidence type="ECO:0000256" key="5">
    <source>
        <dbReference type="ARBA" id="ARBA00032658"/>
    </source>
</evidence>
<dbReference type="GO" id="GO:0031293">
    <property type="term" value="P:membrane protein intracellular domain proteolysis"/>
    <property type="evidence" value="ECO:0007669"/>
    <property type="project" value="TreeGrafter"/>
</dbReference>
<dbReference type="GO" id="GO:0004222">
    <property type="term" value="F:metalloendopeptidase activity"/>
    <property type="evidence" value="ECO:0007669"/>
    <property type="project" value="InterPro"/>
</dbReference>
<comment type="caution">
    <text evidence="9">The sequence shown here is derived from an EMBL/GenBank/DDBJ whole genome shotgun (WGS) entry which is preliminary data.</text>
</comment>
<keyword evidence="2 7" id="KW-0812">Transmembrane</keyword>
<keyword evidence="3 7" id="KW-1133">Transmembrane helix</keyword>
<dbReference type="PRINTS" id="PR01000">
    <property type="entry name" value="SREBPS2PTASE"/>
</dbReference>
<dbReference type="Pfam" id="PF02163">
    <property type="entry name" value="Peptidase_M50"/>
    <property type="match status" value="1"/>
</dbReference>
<keyword evidence="9" id="KW-0645">Protease</keyword>
<evidence type="ECO:0000313" key="10">
    <source>
        <dbReference type="Proteomes" id="UP000239649"/>
    </source>
</evidence>
<dbReference type="AlphaFoldDB" id="A0A2P6VL71"/>